<evidence type="ECO:0000256" key="8">
    <source>
        <dbReference type="ARBA" id="ARBA00022840"/>
    </source>
</evidence>
<evidence type="ECO:0000259" key="12">
    <source>
        <dbReference type="PROSITE" id="PS50109"/>
    </source>
</evidence>
<dbReference type="EMBL" id="AP025516">
    <property type="protein sequence ID" value="BDD87429.1"/>
    <property type="molecule type" value="Genomic_DNA"/>
</dbReference>
<comment type="subcellular location">
    <subcellularLocation>
        <location evidence="2">Membrane</location>
    </subcellularLocation>
</comment>
<dbReference type="Pfam" id="PF02518">
    <property type="entry name" value="HATPase_c"/>
    <property type="match status" value="1"/>
</dbReference>
<feature type="coiled-coil region" evidence="10">
    <location>
        <begin position="238"/>
        <end position="265"/>
    </location>
</feature>
<dbReference type="CDD" id="cd00082">
    <property type="entry name" value="HisKA"/>
    <property type="match status" value="1"/>
</dbReference>
<evidence type="ECO:0000256" key="7">
    <source>
        <dbReference type="ARBA" id="ARBA00022777"/>
    </source>
</evidence>
<evidence type="ECO:0000256" key="10">
    <source>
        <dbReference type="SAM" id="Coils"/>
    </source>
</evidence>
<keyword evidence="5" id="KW-0808">Transferase</keyword>
<gene>
    <name evidence="14" type="ORF">DPPLL_17940</name>
</gene>
<dbReference type="InterPro" id="IPR036097">
    <property type="entry name" value="HisK_dim/P_sf"/>
</dbReference>
<dbReference type="InterPro" id="IPR050351">
    <property type="entry name" value="BphY/WalK/GraS-like"/>
</dbReference>
<evidence type="ECO:0000256" key="1">
    <source>
        <dbReference type="ARBA" id="ARBA00000085"/>
    </source>
</evidence>
<feature type="domain" description="Histidine kinase" evidence="12">
    <location>
        <begin position="265"/>
        <end position="482"/>
    </location>
</feature>
<evidence type="ECO:0000313" key="14">
    <source>
        <dbReference type="EMBL" id="BDD87429.1"/>
    </source>
</evidence>
<evidence type="ECO:0000256" key="11">
    <source>
        <dbReference type="SAM" id="Phobius"/>
    </source>
</evidence>
<keyword evidence="8" id="KW-0067">ATP-binding</keyword>
<feature type="transmembrane region" description="Helical" evidence="11">
    <location>
        <begin position="185"/>
        <end position="207"/>
    </location>
</feature>
<evidence type="ECO:0000256" key="6">
    <source>
        <dbReference type="ARBA" id="ARBA00022741"/>
    </source>
</evidence>
<dbReference type="Gene3D" id="1.10.287.130">
    <property type="match status" value="1"/>
</dbReference>
<feature type="transmembrane region" description="Helical" evidence="11">
    <location>
        <begin position="12"/>
        <end position="35"/>
    </location>
</feature>
<feature type="domain" description="HAMP" evidence="13">
    <location>
        <begin position="205"/>
        <end position="257"/>
    </location>
</feature>
<dbReference type="PROSITE" id="PS50109">
    <property type="entry name" value="HIS_KIN"/>
    <property type="match status" value="1"/>
</dbReference>
<keyword evidence="4" id="KW-0597">Phosphoprotein</keyword>
<protein>
    <recommendedName>
        <fullName evidence="3">histidine kinase</fullName>
        <ecNumber evidence="3">2.7.13.3</ecNumber>
    </recommendedName>
</protein>
<evidence type="ECO:0000313" key="15">
    <source>
        <dbReference type="Proteomes" id="UP000830055"/>
    </source>
</evidence>
<dbReference type="InterPro" id="IPR036890">
    <property type="entry name" value="HATPase_C_sf"/>
</dbReference>
<reference evidence="14 15" key="1">
    <citation type="submission" date="2022-01" db="EMBL/GenBank/DDBJ databases">
        <title>Desulfofustis limnae sp. nov., a novel mesophilic sulfate-reducing bacterium isolated from marsh soil.</title>
        <authorList>
            <person name="Watanabe M."/>
            <person name="Takahashi A."/>
            <person name="Kojima H."/>
            <person name="Fukui M."/>
        </authorList>
    </citation>
    <scope>NUCLEOTIDE SEQUENCE [LARGE SCALE GENOMIC DNA]</scope>
    <source>
        <strain evidence="14 15">PPLL</strain>
    </source>
</reference>
<dbReference type="PROSITE" id="PS50885">
    <property type="entry name" value="HAMP"/>
    <property type="match status" value="1"/>
</dbReference>
<evidence type="ECO:0000259" key="13">
    <source>
        <dbReference type="PROSITE" id="PS50885"/>
    </source>
</evidence>
<comment type="catalytic activity">
    <reaction evidence="1">
        <text>ATP + protein L-histidine = ADP + protein N-phospho-L-histidine.</text>
        <dbReference type="EC" id="2.7.13.3"/>
    </reaction>
</comment>
<evidence type="ECO:0000256" key="3">
    <source>
        <dbReference type="ARBA" id="ARBA00012438"/>
    </source>
</evidence>
<sequence>MKPFRPRSFVNLVLIGFVMVSLPLGVGLWTTLTFIDRVSGTGLAIVEHALNGTRTSAMLSEYLRNEERFLRLYEITEEGEHLASAEDYHGQIDTLLYDLLSLPLDVADREELEAMRRERNVQRALIISLRDKTKGEPLAEDIARAIESFAVQQQQAQKARVGFQAMMEREIATLQTTTKEAQKALVLQTGAFILATIVLIGVMAFLLSWPIRQLNKSVERLGKGDFKTPVIVNGPLDLEAAGARLDWLRKRLAELEQEKAKFLAHISHELKTPLASLREGASLLNEGVVGALNEKQRTVARILANNSIILQGMIENMIDFNLARFNEKAQQPDRIDLRRLIEKIVGDHSAEIMSRRLRVDITVADAMVHGDGREIETIFVNLLSNAIKFSPPGSTVGCRLQTRGAAAACVIYDSGPGIPVGEEEKIFQPFYQVETSSHSFIKGSGLGLAIVAEYVKRQGGRIRVLNPGQPGARFGLILPLSKQGIVPEEGTA</sequence>
<accession>A0ABM7W8W8</accession>
<dbReference type="Gene3D" id="6.10.340.10">
    <property type="match status" value="1"/>
</dbReference>
<proteinExistence type="predicted"/>
<dbReference type="GO" id="GO:0016301">
    <property type="term" value="F:kinase activity"/>
    <property type="evidence" value="ECO:0007669"/>
    <property type="project" value="UniProtKB-KW"/>
</dbReference>
<keyword evidence="10" id="KW-0175">Coiled coil</keyword>
<dbReference type="PANTHER" id="PTHR42878">
    <property type="entry name" value="TWO-COMPONENT HISTIDINE KINASE"/>
    <property type="match status" value="1"/>
</dbReference>
<dbReference type="SMART" id="SM00387">
    <property type="entry name" value="HATPase_c"/>
    <property type="match status" value="1"/>
</dbReference>
<organism evidence="14 15">
    <name type="scientific">Desulfofustis limnaeus</name>
    <dbReference type="NCBI Taxonomy" id="2740163"/>
    <lineage>
        <taxon>Bacteria</taxon>
        <taxon>Pseudomonadati</taxon>
        <taxon>Thermodesulfobacteriota</taxon>
        <taxon>Desulfobulbia</taxon>
        <taxon>Desulfobulbales</taxon>
        <taxon>Desulfocapsaceae</taxon>
        <taxon>Desulfofustis</taxon>
    </lineage>
</organism>
<dbReference type="Gene3D" id="3.30.565.10">
    <property type="entry name" value="Histidine kinase-like ATPase, C-terminal domain"/>
    <property type="match status" value="1"/>
</dbReference>
<keyword evidence="11" id="KW-0812">Transmembrane</keyword>
<evidence type="ECO:0000256" key="5">
    <source>
        <dbReference type="ARBA" id="ARBA00022679"/>
    </source>
</evidence>
<dbReference type="InterPro" id="IPR004358">
    <property type="entry name" value="Sig_transdc_His_kin-like_C"/>
</dbReference>
<dbReference type="PRINTS" id="PR00344">
    <property type="entry name" value="BCTRLSENSOR"/>
</dbReference>
<evidence type="ECO:0000256" key="2">
    <source>
        <dbReference type="ARBA" id="ARBA00004370"/>
    </source>
</evidence>
<dbReference type="InterPro" id="IPR003661">
    <property type="entry name" value="HisK_dim/P_dom"/>
</dbReference>
<dbReference type="InterPro" id="IPR005467">
    <property type="entry name" value="His_kinase_dom"/>
</dbReference>
<keyword evidence="9" id="KW-0902">Two-component regulatory system</keyword>
<dbReference type="PANTHER" id="PTHR42878:SF7">
    <property type="entry name" value="SENSOR HISTIDINE KINASE GLRK"/>
    <property type="match status" value="1"/>
</dbReference>
<dbReference type="InterPro" id="IPR003594">
    <property type="entry name" value="HATPase_dom"/>
</dbReference>
<dbReference type="EC" id="2.7.13.3" evidence="3"/>
<keyword evidence="11" id="KW-1133">Transmembrane helix</keyword>
<dbReference type="SUPFAM" id="SSF47384">
    <property type="entry name" value="Homodimeric domain of signal transducing histidine kinase"/>
    <property type="match status" value="1"/>
</dbReference>
<evidence type="ECO:0000256" key="4">
    <source>
        <dbReference type="ARBA" id="ARBA00022553"/>
    </source>
</evidence>
<dbReference type="RefSeq" id="WP_284154455.1">
    <property type="nucleotide sequence ID" value="NZ_AP025516.1"/>
</dbReference>
<dbReference type="CDD" id="cd00075">
    <property type="entry name" value="HATPase"/>
    <property type="match status" value="1"/>
</dbReference>
<name>A0ABM7W8W8_9BACT</name>
<keyword evidence="6" id="KW-0547">Nucleotide-binding</keyword>
<evidence type="ECO:0000256" key="9">
    <source>
        <dbReference type="ARBA" id="ARBA00023012"/>
    </source>
</evidence>
<dbReference type="SUPFAM" id="SSF55874">
    <property type="entry name" value="ATPase domain of HSP90 chaperone/DNA topoisomerase II/histidine kinase"/>
    <property type="match status" value="1"/>
</dbReference>
<keyword evidence="7 14" id="KW-0418">Kinase</keyword>
<dbReference type="InterPro" id="IPR003660">
    <property type="entry name" value="HAMP_dom"/>
</dbReference>
<keyword evidence="11" id="KW-0472">Membrane</keyword>
<dbReference type="SMART" id="SM00388">
    <property type="entry name" value="HisKA"/>
    <property type="match status" value="1"/>
</dbReference>
<keyword evidence="15" id="KW-1185">Reference proteome</keyword>
<dbReference type="Pfam" id="PF00512">
    <property type="entry name" value="HisKA"/>
    <property type="match status" value="1"/>
</dbReference>
<dbReference type="Proteomes" id="UP000830055">
    <property type="component" value="Chromosome"/>
</dbReference>